<feature type="domain" description="Heterokaryon incompatibility" evidence="1">
    <location>
        <begin position="76"/>
        <end position="233"/>
    </location>
</feature>
<dbReference type="AlphaFoldDB" id="A0A4R8QXX1"/>
<dbReference type="Pfam" id="PF06985">
    <property type="entry name" value="HET"/>
    <property type="match status" value="1"/>
</dbReference>
<dbReference type="PANTHER" id="PTHR24148:SF64">
    <property type="entry name" value="HETEROKARYON INCOMPATIBILITY DOMAIN-CONTAINING PROTEIN"/>
    <property type="match status" value="1"/>
</dbReference>
<name>A0A4R8QXX1_COLTR</name>
<reference evidence="2 3" key="1">
    <citation type="submission" date="2018-12" db="EMBL/GenBank/DDBJ databases">
        <title>Genome sequence and assembly of Colletotrichum trifolii.</title>
        <authorList>
            <person name="Gan P."/>
            <person name="Shirasu K."/>
        </authorList>
    </citation>
    <scope>NUCLEOTIDE SEQUENCE [LARGE SCALE GENOMIC DNA]</scope>
    <source>
        <strain evidence="2 3">543-2</strain>
    </source>
</reference>
<evidence type="ECO:0000313" key="2">
    <source>
        <dbReference type="EMBL" id="TDZ48364.1"/>
    </source>
</evidence>
<dbReference type="Pfam" id="PF26639">
    <property type="entry name" value="Het-6_barrel"/>
    <property type="match status" value="1"/>
</dbReference>
<dbReference type="Proteomes" id="UP000295703">
    <property type="component" value="Unassembled WGS sequence"/>
</dbReference>
<accession>A0A4R8QXX1</accession>
<evidence type="ECO:0000259" key="1">
    <source>
        <dbReference type="Pfam" id="PF06985"/>
    </source>
</evidence>
<gene>
    <name evidence="2" type="ORF">CTRI78_v008255</name>
</gene>
<proteinExistence type="predicted"/>
<dbReference type="InterPro" id="IPR010730">
    <property type="entry name" value="HET"/>
</dbReference>
<protein>
    <submittedName>
        <fullName evidence="2">Heterokaryon incompatibility protein 6, OR allele</fullName>
    </submittedName>
</protein>
<organism evidence="2 3">
    <name type="scientific">Colletotrichum trifolii</name>
    <dbReference type="NCBI Taxonomy" id="5466"/>
    <lineage>
        <taxon>Eukaryota</taxon>
        <taxon>Fungi</taxon>
        <taxon>Dikarya</taxon>
        <taxon>Ascomycota</taxon>
        <taxon>Pezizomycotina</taxon>
        <taxon>Sordariomycetes</taxon>
        <taxon>Hypocreomycetidae</taxon>
        <taxon>Glomerellales</taxon>
        <taxon>Glomerellaceae</taxon>
        <taxon>Colletotrichum</taxon>
        <taxon>Colletotrichum orbiculare species complex</taxon>
    </lineage>
</organism>
<dbReference type="PANTHER" id="PTHR24148">
    <property type="entry name" value="ANKYRIN REPEAT DOMAIN-CONTAINING PROTEIN 39 HOMOLOG-RELATED"/>
    <property type="match status" value="1"/>
</dbReference>
<sequence>MLLLHDNHHHLEPRRPFSSVKTSHQPMEYVSGNAVHYPERLPSQGWFRLLTIQWSPPGEPLACRLDAHRIQPVPFYDAVSYTWGDEAADTTIMINSRPFLIRKNLHSALLALKNAHRHIIWVDAVCINQADEEERTAQVWQMKQIYSDAQSVKVWLGDATATSYRGLMFLRRFQRITPECTERHIKSFDDFRTCFGDILTPFREGGEALHLGLQEAFGLLKHPWWTRVWTLQESVMGKQVDCQCGYGTQSVPFACFAKLAWFTYFAVNFGVWSGHEIDSSVALRTARWTENLRGIWRDSGKVSVWGALSASWNRASTDPKDKVMGLLGLLEMKSTGEHAPGYQLSIEDNYCHLFFSLLEEANGLYPLSLISEMPEDRNPKLPSWVPDFQLHSTVDSDHLASLSKGIHPYNASLFKDDEFHVRRDSSRGGRTISVEGIDYDAVRTSGCKAPGWQPADKTSGPDWARLMQQTLRDWRAIVNSTVDAGTATYTTGESRLCAFWRTVLVDLKQGDEDHSSALGARRLDDADKAVFSELESEDGWGKLLSKWERSCMPEFRQLRLIEQLNRRFFVTEKGLFGLGPPSMVVGDRVCILRSGVVPYVLRRHDGGRWTYVGECYVHGIMDGEVVQWSKEGVYTYETFDIA</sequence>
<comment type="caution">
    <text evidence="2">The sequence shown here is derived from an EMBL/GenBank/DDBJ whole genome shotgun (WGS) entry which is preliminary data.</text>
</comment>
<dbReference type="EMBL" id="RYZW01000097">
    <property type="protein sequence ID" value="TDZ48364.1"/>
    <property type="molecule type" value="Genomic_DNA"/>
</dbReference>
<dbReference type="InterPro" id="IPR052895">
    <property type="entry name" value="HetReg/Transcr_Mod"/>
</dbReference>
<keyword evidence="3" id="KW-1185">Reference proteome</keyword>
<evidence type="ECO:0000313" key="3">
    <source>
        <dbReference type="Proteomes" id="UP000295703"/>
    </source>
</evidence>
<dbReference type="STRING" id="5466.A0A4R8QXX1"/>